<keyword evidence="5 9" id="KW-0812">Transmembrane</keyword>
<dbReference type="PANTHER" id="PTHR35011">
    <property type="entry name" value="2,3-DIKETO-L-GULONATE TRAP TRANSPORTER SMALL PERMEASE PROTEIN YIAM"/>
    <property type="match status" value="1"/>
</dbReference>
<keyword evidence="2" id="KW-0813">Transport</keyword>
<accession>A0A2W1NI12</accession>
<dbReference type="Proteomes" id="UP000214746">
    <property type="component" value="Unassembled WGS sequence"/>
</dbReference>
<proteinExistence type="inferred from homology"/>
<dbReference type="RefSeq" id="WP_089198559.1">
    <property type="nucleotide sequence ID" value="NZ_NHRJ02000001.1"/>
</dbReference>
<keyword evidence="3" id="KW-1003">Cell membrane</keyword>
<feature type="transmembrane region" description="Helical" evidence="9">
    <location>
        <begin position="123"/>
        <end position="143"/>
    </location>
</feature>
<dbReference type="GO" id="GO:0022857">
    <property type="term" value="F:transmembrane transporter activity"/>
    <property type="evidence" value="ECO:0007669"/>
    <property type="project" value="TreeGrafter"/>
</dbReference>
<dbReference type="PANTHER" id="PTHR35011:SF2">
    <property type="entry name" value="2,3-DIKETO-L-GULONATE TRAP TRANSPORTER SMALL PERMEASE PROTEIN YIAM"/>
    <property type="match status" value="1"/>
</dbReference>
<comment type="caution">
    <text evidence="11">The sequence shown here is derived from an EMBL/GenBank/DDBJ whole genome shotgun (WGS) entry which is preliminary data.</text>
</comment>
<evidence type="ECO:0000256" key="3">
    <source>
        <dbReference type="ARBA" id="ARBA00022475"/>
    </source>
</evidence>
<feature type="transmembrane region" description="Helical" evidence="9">
    <location>
        <begin position="49"/>
        <end position="65"/>
    </location>
</feature>
<evidence type="ECO:0000256" key="9">
    <source>
        <dbReference type="SAM" id="Phobius"/>
    </source>
</evidence>
<evidence type="ECO:0000256" key="2">
    <source>
        <dbReference type="ARBA" id="ARBA00022448"/>
    </source>
</evidence>
<evidence type="ECO:0000313" key="11">
    <source>
        <dbReference type="EMBL" id="PZE22791.1"/>
    </source>
</evidence>
<dbReference type="InterPro" id="IPR055348">
    <property type="entry name" value="DctQ"/>
</dbReference>
<gene>
    <name evidence="11" type="ORF">CBW46_003245</name>
</gene>
<evidence type="ECO:0000256" key="4">
    <source>
        <dbReference type="ARBA" id="ARBA00022519"/>
    </source>
</evidence>
<feature type="domain" description="Tripartite ATP-independent periplasmic transporters DctQ component" evidence="10">
    <location>
        <begin position="23"/>
        <end position="150"/>
    </location>
</feature>
<dbReference type="GO" id="GO:0005886">
    <property type="term" value="C:plasma membrane"/>
    <property type="evidence" value="ECO:0007669"/>
    <property type="project" value="UniProtKB-SubCell"/>
</dbReference>
<feature type="transmembrane region" description="Helical" evidence="9">
    <location>
        <begin position="12"/>
        <end position="37"/>
    </location>
</feature>
<name>A0A2W1NI12_PAEXE</name>
<evidence type="ECO:0000313" key="12">
    <source>
        <dbReference type="Proteomes" id="UP000214746"/>
    </source>
</evidence>
<dbReference type="AlphaFoldDB" id="A0A2W1NI12"/>
<evidence type="ECO:0000259" key="10">
    <source>
        <dbReference type="Pfam" id="PF04290"/>
    </source>
</evidence>
<dbReference type="OrthoDB" id="9815614at2"/>
<evidence type="ECO:0000256" key="1">
    <source>
        <dbReference type="ARBA" id="ARBA00004429"/>
    </source>
</evidence>
<sequence length="173" mass="19195">MQTISKAVNHLLNLLLFLIVALMCVFYFGNVVLRYLFDSGIPWAEEVCRFLFIYLTFLGAIAGLKDSQHLGVDMLVKKLPHGMKKAVFIFSNVAVGFCLWLVLDGSWKMTIVAHESNAPATGLPMSFIYAVGIITSISMLLILMCNLYRVMFKATAEADLIAVRESEELGAGH</sequence>
<evidence type="ECO:0000256" key="6">
    <source>
        <dbReference type="ARBA" id="ARBA00022989"/>
    </source>
</evidence>
<keyword evidence="4" id="KW-0997">Cell inner membrane</keyword>
<keyword evidence="12" id="KW-1185">Reference proteome</keyword>
<comment type="subcellular location">
    <subcellularLocation>
        <location evidence="1">Cell inner membrane</location>
        <topology evidence="1">Multi-pass membrane protein</topology>
    </subcellularLocation>
</comment>
<dbReference type="InterPro" id="IPR007387">
    <property type="entry name" value="TRAP_DctQ"/>
</dbReference>
<evidence type="ECO:0000256" key="7">
    <source>
        <dbReference type="ARBA" id="ARBA00023136"/>
    </source>
</evidence>
<dbReference type="GO" id="GO:0015740">
    <property type="term" value="P:C4-dicarboxylate transport"/>
    <property type="evidence" value="ECO:0007669"/>
    <property type="project" value="TreeGrafter"/>
</dbReference>
<organism evidence="11 12">
    <name type="scientific">Paenibacillus xerothermodurans</name>
    <dbReference type="NCBI Taxonomy" id="1977292"/>
    <lineage>
        <taxon>Bacteria</taxon>
        <taxon>Bacillati</taxon>
        <taxon>Bacillota</taxon>
        <taxon>Bacilli</taxon>
        <taxon>Bacillales</taxon>
        <taxon>Paenibacillaceae</taxon>
        <taxon>Paenibacillus</taxon>
    </lineage>
</organism>
<keyword evidence="6 9" id="KW-1133">Transmembrane helix</keyword>
<evidence type="ECO:0000256" key="8">
    <source>
        <dbReference type="ARBA" id="ARBA00038436"/>
    </source>
</evidence>
<dbReference type="EMBL" id="NHRJ02000001">
    <property type="protein sequence ID" value="PZE22791.1"/>
    <property type="molecule type" value="Genomic_DNA"/>
</dbReference>
<keyword evidence="7 9" id="KW-0472">Membrane</keyword>
<dbReference type="Pfam" id="PF04290">
    <property type="entry name" value="DctQ"/>
    <property type="match status" value="1"/>
</dbReference>
<feature type="transmembrane region" description="Helical" evidence="9">
    <location>
        <begin position="86"/>
        <end position="103"/>
    </location>
</feature>
<protein>
    <submittedName>
        <fullName evidence="11">TRAP transporter small permease</fullName>
    </submittedName>
</protein>
<evidence type="ECO:0000256" key="5">
    <source>
        <dbReference type="ARBA" id="ARBA00022692"/>
    </source>
</evidence>
<reference evidence="11" key="1">
    <citation type="submission" date="2018-06" db="EMBL/GenBank/DDBJ databases">
        <title>Paenibacillus xerothermodurans sp. nov. an extremely dry heat resistant spore forming bacterium isolated from the soil of Cape Canaveral, Florida.</title>
        <authorList>
            <person name="Seuylemezian A."/>
            <person name="Kaur N."/>
            <person name="Patil P."/>
            <person name="Patil P."/>
            <person name="Mayilraj S."/>
            <person name="Vaishampayan P."/>
        </authorList>
    </citation>
    <scope>NUCLEOTIDE SEQUENCE [LARGE SCALE GENOMIC DNA]</scope>
    <source>
        <strain evidence="11">ATCC 27380</strain>
    </source>
</reference>
<comment type="similarity">
    <text evidence="8">Belongs to the TRAP transporter small permease family.</text>
</comment>